<keyword evidence="2" id="KW-1185">Reference proteome</keyword>
<dbReference type="EMBL" id="BAABJQ010000003">
    <property type="protein sequence ID" value="GAA5180050.1"/>
    <property type="molecule type" value="Genomic_DNA"/>
</dbReference>
<evidence type="ECO:0000313" key="2">
    <source>
        <dbReference type="Proteomes" id="UP001501570"/>
    </source>
</evidence>
<comment type="caution">
    <text evidence="1">The sequence shown here is derived from an EMBL/GenBank/DDBJ whole genome shotgun (WGS) entry which is preliminary data.</text>
</comment>
<proteinExistence type="predicted"/>
<accession>A0ABP9RMZ1</accession>
<dbReference type="Proteomes" id="UP001501570">
    <property type="component" value="Unassembled WGS sequence"/>
</dbReference>
<gene>
    <name evidence="1" type="ORF">GCM10023322_11450</name>
</gene>
<organism evidence="1 2">
    <name type="scientific">Rugosimonospora acidiphila</name>
    <dbReference type="NCBI Taxonomy" id="556531"/>
    <lineage>
        <taxon>Bacteria</taxon>
        <taxon>Bacillati</taxon>
        <taxon>Actinomycetota</taxon>
        <taxon>Actinomycetes</taxon>
        <taxon>Micromonosporales</taxon>
        <taxon>Micromonosporaceae</taxon>
        <taxon>Rugosimonospora</taxon>
    </lineage>
</organism>
<protein>
    <submittedName>
        <fullName evidence="1">Uncharacterized protein</fullName>
    </submittedName>
</protein>
<name>A0ABP9RMZ1_9ACTN</name>
<evidence type="ECO:0000313" key="1">
    <source>
        <dbReference type="EMBL" id="GAA5180050.1"/>
    </source>
</evidence>
<reference evidence="2" key="1">
    <citation type="journal article" date="2019" name="Int. J. Syst. Evol. Microbiol.">
        <title>The Global Catalogue of Microorganisms (GCM) 10K type strain sequencing project: providing services to taxonomists for standard genome sequencing and annotation.</title>
        <authorList>
            <consortium name="The Broad Institute Genomics Platform"/>
            <consortium name="The Broad Institute Genome Sequencing Center for Infectious Disease"/>
            <person name="Wu L."/>
            <person name="Ma J."/>
        </authorList>
    </citation>
    <scope>NUCLEOTIDE SEQUENCE [LARGE SCALE GENOMIC DNA]</scope>
    <source>
        <strain evidence="2">JCM 18304</strain>
    </source>
</reference>
<sequence>MDWFVSQFGTRRLHGDVVLPTDDYFPGTYRGTREDIRAVLERLCTHMDIDPARVDLEYDAAEDHTELAAYIPVNSRSTGAAGHHRIRDGRSVIGIRDDQAEHPMALVATVAHELGHVLLLGDGRISAQQEDHEPLTDLLTIFFGLGIFSANAAFDYSRTVRGAYSYARASRSGYLTEPMYGYGLARHAWLRNEADPGWARYLDTNPRAFLRRGLRYLAHAEQVG</sequence>